<gene>
    <name evidence="1" type="ORF">EVAR_70056_1</name>
</gene>
<reference evidence="1 2" key="1">
    <citation type="journal article" date="2019" name="Commun. Biol.">
        <title>The bagworm genome reveals a unique fibroin gene that provides high tensile strength.</title>
        <authorList>
            <person name="Kono N."/>
            <person name="Nakamura H."/>
            <person name="Ohtoshi R."/>
            <person name="Tomita M."/>
            <person name="Numata K."/>
            <person name="Arakawa K."/>
        </authorList>
    </citation>
    <scope>NUCLEOTIDE SEQUENCE [LARGE SCALE GENOMIC DNA]</scope>
</reference>
<evidence type="ECO:0000313" key="1">
    <source>
        <dbReference type="EMBL" id="GBP09415.1"/>
    </source>
</evidence>
<dbReference type="EMBL" id="BGZK01004516">
    <property type="protein sequence ID" value="GBP09415.1"/>
    <property type="molecule type" value="Genomic_DNA"/>
</dbReference>
<dbReference type="Proteomes" id="UP000299102">
    <property type="component" value="Unassembled WGS sequence"/>
</dbReference>
<accession>A0A4C1T5E5</accession>
<sequence>MYRYQKVHDAQTCHTYNSAPREKTRVTLNKTYIKYRWKHAEPSQEQLFFHPPQFLLLPDNHLLKLFVLSLQLLLAHTASKCEKTINNEKELYIYLQQHTVFIDLKKKCFIITVP</sequence>
<comment type="caution">
    <text evidence="1">The sequence shown here is derived from an EMBL/GenBank/DDBJ whole genome shotgun (WGS) entry which is preliminary data.</text>
</comment>
<evidence type="ECO:0000313" key="2">
    <source>
        <dbReference type="Proteomes" id="UP000299102"/>
    </source>
</evidence>
<protein>
    <submittedName>
        <fullName evidence="1">Uncharacterized protein</fullName>
    </submittedName>
</protein>
<organism evidence="1 2">
    <name type="scientific">Eumeta variegata</name>
    <name type="common">Bagworm moth</name>
    <name type="synonym">Eumeta japonica</name>
    <dbReference type="NCBI Taxonomy" id="151549"/>
    <lineage>
        <taxon>Eukaryota</taxon>
        <taxon>Metazoa</taxon>
        <taxon>Ecdysozoa</taxon>
        <taxon>Arthropoda</taxon>
        <taxon>Hexapoda</taxon>
        <taxon>Insecta</taxon>
        <taxon>Pterygota</taxon>
        <taxon>Neoptera</taxon>
        <taxon>Endopterygota</taxon>
        <taxon>Lepidoptera</taxon>
        <taxon>Glossata</taxon>
        <taxon>Ditrysia</taxon>
        <taxon>Tineoidea</taxon>
        <taxon>Psychidae</taxon>
        <taxon>Oiketicinae</taxon>
        <taxon>Eumeta</taxon>
    </lineage>
</organism>
<dbReference type="AlphaFoldDB" id="A0A4C1T5E5"/>
<keyword evidence="2" id="KW-1185">Reference proteome</keyword>
<proteinExistence type="predicted"/>
<name>A0A4C1T5E5_EUMVA</name>